<evidence type="ECO:0000256" key="3">
    <source>
        <dbReference type="ARBA" id="ARBA00023157"/>
    </source>
</evidence>
<keyword evidence="1 6" id="KW-0732">Signal</keyword>
<feature type="domain" description="Thioredoxin" evidence="7">
    <location>
        <begin position="88"/>
        <end position="267"/>
    </location>
</feature>
<evidence type="ECO:0000313" key="8">
    <source>
        <dbReference type="EMBL" id="MCR0983582.1"/>
    </source>
</evidence>
<feature type="chain" id="PRO_5045366909" evidence="6">
    <location>
        <begin position="21"/>
        <end position="269"/>
    </location>
</feature>
<evidence type="ECO:0000256" key="6">
    <source>
        <dbReference type="SAM" id="SignalP"/>
    </source>
</evidence>
<dbReference type="Gene3D" id="3.40.30.10">
    <property type="entry name" value="Glutaredoxin"/>
    <property type="match status" value="1"/>
</dbReference>
<dbReference type="PROSITE" id="PS51352">
    <property type="entry name" value="THIOREDOXIN_2"/>
    <property type="match status" value="1"/>
</dbReference>
<feature type="compositionally biased region" description="Low complexity" evidence="5">
    <location>
        <begin position="40"/>
        <end position="51"/>
    </location>
</feature>
<name>A0ABT1X8Y5_9PROT</name>
<sequence length="269" mass="29061">MKKILMAGAALALGGGMALAQGLAPQSSAPQAPVPPGEAPAPASASPSFSPQQREEIVSILREALRTDPSILRDAVGAMQDAQRREQADAQRAALAASRDALFNDARDPIKGNPRGDVTIVEFFDPRCGYCKALHPNMQALLQRDRNVRVVMKDLPILGPNSVVASRALLAAQKQGKYEPLYDALLKLRTEPTEQVIQAEAQRAGLDWARLRRDMDDPAIMQRIQANMALAQRLQLEGTPALVIGDTLVPGAVELSELERLVAEARRRG</sequence>
<accession>A0ABT1X8Y5</accession>
<keyword evidence="3" id="KW-1015">Disulfide bond</keyword>
<feature type="signal peptide" evidence="6">
    <location>
        <begin position="1"/>
        <end position="20"/>
    </location>
</feature>
<evidence type="ECO:0000256" key="2">
    <source>
        <dbReference type="ARBA" id="ARBA00023002"/>
    </source>
</evidence>
<evidence type="ECO:0000259" key="7">
    <source>
        <dbReference type="PROSITE" id="PS51352"/>
    </source>
</evidence>
<keyword evidence="4" id="KW-0676">Redox-active center</keyword>
<reference evidence="8 9" key="1">
    <citation type="submission" date="2022-06" db="EMBL/GenBank/DDBJ databases">
        <title>Roseomonas CN29.</title>
        <authorList>
            <person name="Cheng Y."/>
            <person name="He X."/>
        </authorList>
    </citation>
    <scope>NUCLEOTIDE SEQUENCE [LARGE SCALE GENOMIC DNA]</scope>
    <source>
        <strain evidence="8 9">CN29</strain>
    </source>
</reference>
<dbReference type="RefSeq" id="WP_257717245.1">
    <property type="nucleotide sequence ID" value="NZ_JANJOU010000013.1"/>
</dbReference>
<feature type="compositionally biased region" description="Low complexity" evidence="5">
    <location>
        <begin position="21"/>
        <end position="31"/>
    </location>
</feature>
<keyword evidence="9" id="KW-1185">Reference proteome</keyword>
<dbReference type="PANTHER" id="PTHR13887">
    <property type="entry name" value="GLUTATHIONE S-TRANSFERASE KAPPA"/>
    <property type="match status" value="1"/>
</dbReference>
<dbReference type="SUPFAM" id="SSF52833">
    <property type="entry name" value="Thioredoxin-like"/>
    <property type="match status" value="1"/>
</dbReference>
<dbReference type="Pfam" id="PF01323">
    <property type="entry name" value="DSBA"/>
    <property type="match status" value="1"/>
</dbReference>
<dbReference type="CDD" id="cd03023">
    <property type="entry name" value="DsbA_Com1_like"/>
    <property type="match status" value="1"/>
</dbReference>
<keyword evidence="2" id="KW-0560">Oxidoreductase</keyword>
<dbReference type="PANTHER" id="PTHR13887:SF14">
    <property type="entry name" value="DISULFIDE BOND FORMATION PROTEIN D"/>
    <property type="match status" value="1"/>
</dbReference>
<gene>
    <name evidence="8" type="ORF">NRP21_16115</name>
</gene>
<dbReference type="InterPro" id="IPR001853">
    <property type="entry name" value="DSBA-like_thioredoxin_dom"/>
</dbReference>
<organism evidence="8 9">
    <name type="scientific">Roseomonas populi</name>
    <dbReference type="NCBI Taxonomy" id="3121582"/>
    <lineage>
        <taxon>Bacteria</taxon>
        <taxon>Pseudomonadati</taxon>
        <taxon>Pseudomonadota</taxon>
        <taxon>Alphaproteobacteria</taxon>
        <taxon>Acetobacterales</taxon>
        <taxon>Roseomonadaceae</taxon>
        <taxon>Roseomonas</taxon>
    </lineage>
</organism>
<comment type="caution">
    <text evidence="8">The sequence shown here is derived from an EMBL/GenBank/DDBJ whole genome shotgun (WGS) entry which is preliminary data.</text>
</comment>
<evidence type="ECO:0000256" key="5">
    <source>
        <dbReference type="SAM" id="MobiDB-lite"/>
    </source>
</evidence>
<dbReference type="Proteomes" id="UP001524642">
    <property type="component" value="Unassembled WGS sequence"/>
</dbReference>
<feature type="region of interest" description="Disordered" evidence="5">
    <location>
        <begin position="21"/>
        <end position="53"/>
    </location>
</feature>
<proteinExistence type="predicted"/>
<protein>
    <submittedName>
        <fullName evidence="8">DsbA family protein</fullName>
    </submittedName>
</protein>
<evidence type="ECO:0000256" key="1">
    <source>
        <dbReference type="ARBA" id="ARBA00022729"/>
    </source>
</evidence>
<dbReference type="InterPro" id="IPR036249">
    <property type="entry name" value="Thioredoxin-like_sf"/>
</dbReference>
<evidence type="ECO:0000313" key="9">
    <source>
        <dbReference type="Proteomes" id="UP001524642"/>
    </source>
</evidence>
<evidence type="ECO:0000256" key="4">
    <source>
        <dbReference type="ARBA" id="ARBA00023284"/>
    </source>
</evidence>
<dbReference type="EMBL" id="JANJOU010000013">
    <property type="protein sequence ID" value="MCR0983582.1"/>
    <property type="molecule type" value="Genomic_DNA"/>
</dbReference>
<dbReference type="InterPro" id="IPR013766">
    <property type="entry name" value="Thioredoxin_domain"/>
</dbReference>